<dbReference type="InterPro" id="IPR053222">
    <property type="entry name" value="Zygotic_Embryogenesis-Asso"/>
</dbReference>
<dbReference type="PANTHER" id="PTHR22899">
    <property type="entry name" value="CYCLIN-RELATED F-BOX FAMILY"/>
    <property type="match status" value="1"/>
</dbReference>
<dbReference type="FunCoup" id="G0MC85">
    <property type="interactions" value="1098"/>
</dbReference>
<evidence type="ECO:0000259" key="2">
    <source>
        <dbReference type="Pfam" id="PF07735"/>
    </source>
</evidence>
<dbReference type="AlphaFoldDB" id="G0MC85"/>
<organism evidence="4">
    <name type="scientific">Caenorhabditis brenneri</name>
    <name type="common">Nematode worm</name>
    <dbReference type="NCBI Taxonomy" id="135651"/>
    <lineage>
        <taxon>Eukaryota</taxon>
        <taxon>Metazoa</taxon>
        <taxon>Ecdysozoa</taxon>
        <taxon>Nematoda</taxon>
        <taxon>Chromadorea</taxon>
        <taxon>Rhabditida</taxon>
        <taxon>Rhabditina</taxon>
        <taxon>Rhabditomorpha</taxon>
        <taxon>Rhabditoidea</taxon>
        <taxon>Rhabditidae</taxon>
        <taxon>Peloderinae</taxon>
        <taxon>Caenorhabditis</taxon>
    </lineage>
</organism>
<reference evidence="4" key="1">
    <citation type="submission" date="2011-07" db="EMBL/GenBank/DDBJ databases">
        <authorList>
            <consortium name="Caenorhabditis brenneri Sequencing and Analysis Consortium"/>
            <person name="Wilson R.K."/>
        </authorList>
    </citation>
    <scope>NUCLEOTIDE SEQUENCE [LARGE SCALE GENOMIC DNA]</scope>
    <source>
        <strain evidence="4">PB2801</strain>
    </source>
</reference>
<feature type="transmembrane region" description="Helical" evidence="1">
    <location>
        <begin position="21"/>
        <end position="51"/>
    </location>
</feature>
<dbReference type="PANTHER" id="PTHR22899:SF0">
    <property type="entry name" value="F-BOX ASSOCIATED DOMAIN-CONTAINING PROTEIN-RELATED"/>
    <property type="match status" value="1"/>
</dbReference>
<keyword evidence="4" id="KW-1185">Reference proteome</keyword>
<dbReference type="OrthoDB" id="10351044at2759"/>
<dbReference type="STRING" id="135651.G0MC85"/>
<keyword evidence="1" id="KW-1133">Transmembrane helix</keyword>
<feature type="domain" description="Sdz-33 F-box" evidence="2">
    <location>
        <begin position="293"/>
        <end position="361"/>
    </location>
</feature>
<proteinExistence type="predicted"/>
<accession>G0MC85</accession>
<dbReference type="Proteomes" id="UP000008068">
    <property type="component" value="Unassembled WGS sequence"/>
</dbReference>
<name>G0MC85_CAEBE</name>
<protein>
    <recommendedName>
        <fullName evidence="2">Sdz-33 F-box domain-containing protein</fullName>
    </recommendedName>
</protein>
<evidence type="ECO:0000313" key="4">
    <source>
        <dbReference type="Proteomes" id="UP000008068"/>
    </source>
</evidence>
<dbReference type="InterPro" id="IPR012885">
    <property type="entry name" value="F-box_Sdz-33"/>
</dbReference>
<evidence type="ECO:0000256" key="1">
    <source>
        <dbReference type="SAM" id="Phobius"/>
    </source>
</evidence>
<evidence type="ECO:0000313" key="3">
    <source>
        <dbReference type="EMBL" id="EGT45664.1"/>
    </source>
</evidence>
<dbReference type="InParanoid" id="G0MC85"/>
<gene>
    <name evidence="3" type="ORF">CAEBREN_10329</name>
</gene>
<sequence length="429" mass="50843">MKKRRLLLSLLSQKSKKLVRFVGIKLLTSHIMVGNYVFFTIPSLCLSMYFYKDPQDNQRVFVKPKYVWISATEGEDDNKKWHEMKLPNHSELKEWIEHILYIFNTKEIFQLCFDPGFETFDLGILKSVVGNLKVFFSLLSRKTKELVKSLSIKRASPEITIKDNLWLRVRWLYMFFYKQQQNNQRMLGTPNHVWVEEDDTNVAMKLANRLGFKEWIKHILYIFNVTEFTHLFFHPESRIFDMETLKDAIGNFKEIVLDFRGPEQQKRILNVFLPRARNLCLTYNPFSQGDLGLRKIVNQNLNILYLGYDNDFERFRFNLNDMLACNASEVILRPIEDYKWINQFFKLWIMGSNPRLQSLEIDNEDFSLTQILKGIKVSRWIPADEDIVHKNEVFSRGLTGRRAVDIYRFDGTRASIGISGGRFWFCVFA</sequence>
<dbReference type="Pfam" id="PF07735">
    <property type="entry name" value="FBA_2"/>
    <property type="match status" value="1"/>
</dbReference>
<dbReference type="HOGENOM" id="CLU_622924_0_0_1"/>
<keyword evidence="1" id="KW-0812">Transmembrane</keyword>
<dbReference type="EMBL" id="GL379789">
    <property type="protein sequence ID" value="EGT45664.1"/>
    <property type="molecule type" value="Genomic_DNA"/>
</dbReference>
<keyword evidence="1" id="KW-0472">Membrane</keyword>